<evidence type="ECO:0000313" key="4">
    <source>
        <dbReference type="Proteomes" id="UP000274504"/>
    </source>
</evidence>
<feature type="signal peptide" evidence="2">
    <location>
        <begin position="1"/>
        <end position="25"/>
    </location>
</feature>
<feature type="chain" id="PRO_5043131294" evidence="2">
    <location>
        <begin position="26"/>
        <end position="87"/>
    </location>
</feature>
<accession>A0A0R3SHZ7</accession>
<reference evidence="5" key="1">
    <citation type="submission" date="2017-02" db="UniProtKB">
        <authorList>
            <consortium name="WormBaseParasite"/>
        </authorList>
    </citation>
    <scope>IDENTIFICATION</scope>
</reference>
<organism evidence="5">
    <name type="scientific">Hymenolepis diminuta</name>
    <name type="common">Rat tapeworm</name>
    <dbReference type="NCBI Taxonomy" id="6216"/>
    <lineage>
        <taxon>Eukaryota</taxon>
        <taxon>Metazoa</taxon>
        <taxon>Spiralia</taxon>
        <taxon>Lophotrochozoa</taxon>
        <taxon>Platyhelminthes</taxon>
        <taxon>Cestoda</taxon>
        <taxon>Eucestoda</taxon>
        <taxon>Cyclophyllidea</taxon>
        <taxon>Hymenolepididae</taxon>
        <taxon>Hymenolepis</taxon>
    </lineage>
</organism>
<keyword evidence="1" id="KW-0812">Transmembrane</keyword>
<name>A0A0R3SHZ7_HYMDI</name>
<evidence type="ECO:0000256" key="2">
    <source>
        <dbReference type="SAM" id="SignalP"/>
    </source>
</evidence>
<sequence length="87" mass="9591">MLQVSERFSLLAAIVVAVMKTTVSALTLEEAKQNPAENILYDTTPYSKIQQFGFSALVVYGVLILFTSSLALGARLNDVRSRKRVNL</sequence>
<dbReference type="AlphaFoldDB" id="A0A0R3SHZ7"/>
<keyword evidence="1" id="KW-0472">Membrane</keyword>
<keyword evidence="2" id="KW-0732">Signal</keyword>
<gene>
    <name evidence="3" type="ORF">HDID_LOCUS4560</name>
</gene>
<feature type="transmembrane region" description="Helical" evidence="1">
    <location>
        <begin position="49"/>
        <end position="74"/>
    </location>
</feature>
<protein>
    <submittedName>
        <fullName evidence="5">Integron gene cassette protein</fullName>
    </submittedName>
</protein>
<dbReference type="WBParaSite" id="HDID_0000456201-mRNA-1">
    <property type="protein sequence ID" value="HDID_0000456201-mRNA-1"/>
    <property type="gene ID" value="HDID_0000456201"/>
</dbReference>
<dbReference type="OrthoDB" id="10399778at2759"/>
<evidence type="ECO:0000313" key="3">
    <source>
        <dbReference type="EMBL" id="VDL51357.1"/>
    </source>
</evidence>
<evidence type="ECO:0000313" key="5">
    <source>
        <dbReference type="WBParaSite" id="HDID_0000456201-mRNA-1"/>
    </source>
</evidence>
<dbReference type="EMBL" id="UYSG01001802">
    <property type="protein sequence ID" value="VDL51357.1"/>
    <property type="molecule type" value="Genomic_DNA"/>
</dbReference>
<proteinExistence type="predicted"/>
<reference evidence="3 4" key="2">
    <citation type="submission" date="2018-11" db="EMBL/GenBank/DDBJ databases">
        <authorList>
            <consortium name="Pathogen Informatics"/>
        </authorList>
    </citation>
    <scope>NUCLEOTIDE SEQUENCE [LARGE SCALE GENOMIC DNA]</scope>
</reference>
<dbReference type="Proteomes" id="UP000274504">
    <property type="component" value="Unassembled WGS sequence"/>
</dbReference>
<keyword evidence="1" id="KW-1133">Transmembrane helix</keyword>
<evidence type="ECO:0000256" key="1">
    <source>
        <dbReference type="SAM" id="Phobius"/>
    </source>
</evidence>